<dbReference type="Gene3D" id="3.40.50.300">
    <property type="entry name" value="P-loop containing nucleotide triphosphate hydrolases"/>
    <property type="match status" value="1"/>
</dbReference>
<evidence type="ECO:0000313" key="6">
    <source>
        <dbReference type="Proteomes" id="UP000789738"/>
    </source>
</evidence>
<evidence type="ECO:0000313" key="5">
    <source>
        <dbReference type="EMBL" id="CAG9710385.1"/>
    </source>
</evidence>
<dbReference type="AlphaFoldDB" id="A0AA86JZR2"/>
<dbReference type="GO" id="GO:0016887">
    <property type="term" value="F:ATP hydrolysis activity"/>
    <property type="evidence" value="ECO:0007669"/>
    <property type="project" value="InterPro"/>
</dbReference>
<dbReference type="PROSITE" id="PS50893">
    <property type="entry name" value="ABC_TRANSPORTER_2"/>
    <property type="match status" value="1"/>
</dbReference>
<evidence type="ECO:0000256" key="2">
    <source>
        <dbReference type="ARBA" id="ARBA00022741"/>
    </source>
</evidence>
<keyword evidence="2" id="KW-0547">Nucleotide-binding</keyword>
<keyword evidence="3" id="KW-0067">ATP-binding</keyword>
<dbReference type="InterPro" id="IPR003439">
    <property type="entry name" value="ABC_transporter-like_ATP-bd"/>
</dbReference>
<dbReference type="EMBL" id="CAKJVE010000004">
    <property type="protein sequence ID" value="CAG9710385.1"/>
    <property type="molecule type" value="Genomic_DNA"/>
</dbReference>
<dbReference type="CDD" id="cd03214">
    <property type="entry name" value="ABC_Iron-Siderophores_B12_Hemin"/>
    <property type="match status" value="1"/>
</dbReference>
<keyword evidence="1" id="KW-0813">Transport</keyword>
<dbReference type="EC" id="3.6.3.-" evidence="5"/>
<dbReference type="Pfam" id="PF00005">
    <property type="entry name" value="ABC_tran"/>
    <property type="match status" value="1"/>
</dbReference>
<dbReference type="FunFam" id="3.40.50.300:FF:000134">
    <property type="entry name" value="Iron-enterobactin ABC transporter ATP-binding protein"/>
    <property type="match status" value="1"/>
</dbReference>
<name>A0AA86JZR2_9CLOT</name>
<proteinExistence type="predicted"/>
<dbReference type="Proteomes" id="UP000789738">
    <property type="component" value="Unassembled WGS sequence"/>
</dbReference>
<comment type="caution">
    <text evidence="5">The sequence shown here is derived from an EMBL/GenBank/DDBJ whole genome shotgun (WGS) entry which is preliminary data.</text>
</comment>
<evidence type="ECO:0000256" key="1">
    <source>
        <dbReference type="ARBA" id="ARBA00022448"/>
    </source>
</evidence>
<reference evidence="5" key="1">
    <citation type="submission" date="2021-10" db="EMBL/GenBank/DDBJ databases">
        <authorList>
            <person name="Mesa V."/>
        </authorList>
    </citation>
    <scope>NUCLEOTIDE SEQUENCE</scope>
    <source>
        <strain evidence="5">CC3_PB</strain>
    </source>
</reference>
<dbReference type="PANTHER" id="PTHR42794:SF2">
    <property type="entry name" value="ABC TRANSPORTER ATP-BINDING PROTEIN"/>
    <property type="match status" value="1"/>
</dbReference>
<dbReference type="InterPro" id="IPR003593">
    <property type="entry name" value="AAA+_ATPase"/>
</dbReference>
<accession>A0AA86JZR2</accession>
<feature type="domain" description="ABC transporter" evidence="4">
    <location>
        <begin position="9"/>
        <end position="246"/>
    </location>
</feature>
<dbReference type="InterPro" id="IPR027417">
    <property type="entry name" value="P-loop_NTPase"/>
</dbReference>
<protein>
    <submittedName>
        <fullName evidence="5">ABC transporter, ATPase component</fullName>
        <ecNumber evidence="5">3.6.3.-</ecNumber>
    </submittedName>
</protein>
<organism evidence="5 6">
    <name type="scientific">Clostridium neonatale</name>
    <dbReference type="NCBI Taxonomy" id="137838"/>
    <lineage>
        <taxon>Bacteria</taxon>
        <taxon>Bacillati</taxon>
        <taxon>Bacillota</taxon>
        <taxon>Clostridia</taxon>
        <taxon>Eubacteriales</taxon>
        <taxon>Clostridiaceae</taxon>
        <taxon>Clostridium</taxon>
    </lineage>
</organism>
<sequence length="270" mass="31417">MLKMKDKTLSVNNLCWKPDNENYILNNISEDFHEGGFYGILGPNGSGKTSFIRHILRFLEIKEGSICLDNRNINKYSRQEIATNISFVPQNVNMDVNFTVYDIISMGRTPYQKRFQDLSKRDRELIDHAMEVTNCTYLKDKVFSYLSGGEAQRVLVARAIAQDTKYLILDEPISHLDIRYQVELMETLKKLNEEENKTIIAILHDLSLSSAYCRKIVLMKDGSVYANGFVEDVLTKENLKAVYEMDFEIHKVENKKQMFLCLLYYDLNYN</sequence>
<gene>
    <name evidence="5" type="ORF">CNEO_44742</name>
</gene>
<dbReference type="PANTHER" id="PTHR42794">
    <property type="entry name" value="HEMIN IMPORT ATP-BINDING PROTEIN HMUV"/>
    <property type="match status" value="1"/>
</dbReference>
<dbReference type="SUPFAM" id="SSF52540">
    <property type="entry name" value="P-loop containing nucleoside triphosphate hydrolases"/>
    <property type="match status" value="1"/>
</dbReference>
<dbReference type="PROSITE" id="PS00211">
    <property type="entry name" value="ABC_TRANSPORTER_1"/>
    <property type="match status" value="1"/>
</dbReference>
<dbReference type="GO" id="GO:0005524">
    <property type="term" value="F:ATP binding"/>
    <property type="evidence" value="ECO:0007669"/>
    <property type="project" value="UniProtKB-KW"/>
</dbReference>
<dbReference type="RefSeq" id="WP_342350589.1">
    <property type="nucleotide sequence ID" value="NZ_CAKJVE010000004.1"/>
</dbReference>
<dbReference type="InterPro" id="IPR017871">
    <property type="entry name" value="ABC_transporter-like_CS"/>
</dbReference>
<evidence type="ECO:0000259" key="4">
    <source>
        <dbReference type="PROSITE" id="PS50893"/>
    </source>
</evidence>
<dbReference type="SMART" id="SM00382">
    <property type="entry name" value="AAA"/>
    <property type="match status" value="1"/>
</dbReference>
<evidence type="ECO:0000256" key="3">
    <source>
        <dbReference type="ARBA" id="ARBA00022840"/>
    </source>
</evidence>
<keyword evidence="5" id="KW-0378">Hydrolase</keyword>